<evidence type="ECO:0000256" key="12">
    <source>
        <dbReference type="ARBA" id="ARBA00023002"/>
    </source>
</evidence>
<comment type="cofactor">
    <cofactor evidence="1">
        <name>FAD</name>
        <dbReference type="ChEBI" id="CHEBI:57692"/>
    </cofactor>
</comment>
<feature type="domain" description="Calponin-homology (CH)" evidence="19">
    <location>
        <begin position="513"/>
        <end position="616"/>
    </location>
</feature>
<evidence type="ECO:0000256" key="9">
    <source>
        <dbReference type="ARBA" id="ARBA00022827"/>
    </source>
</evidence>
<evidence type="ECO:0000256" key="7">
    <source>
        <dbReference type="ARBA" id="ARBA00022630"/>
    </source>
</evidence>
<dbReference type="Pfam" id="PF00307">
    <property type="entry name" value="CH"/>
    <property type="match status" value="1"/>
</dbReference>
<dbReference type="SUPFAM" id="SSF51905">
    <property type="entry name" value="FAD/NAD(P)-binding domain"/>
    <property type="match status" value="1"/>
</dbReference>
<dbReference type="Proteomes" id="UP001501940">
    <property type="component" value="Chromosome 1"/>
</dbReference>
<dbReference type="AlphaFoldDB" id="A0A3Q1B7P7"/>
<evidence type="ECO:0000256" key="13">
    <source>
        <dbReference type="ARBA" id="ARBA00023033"/>
    </source>
</evidence>
<dbReference type="InterPro" id="IPR036872">
    <property type="entry name" value="CH_dom_sf"/>
</dbReference>
<protein>
    <recommendedName>
        <fullName evidence="5">F-actin monooxygenase</fullName>
        <ecNumber evidence="5">1.14.13.225</ecNumber>
    </recommendedName>
</protein>
<evidence type="ECO:0000256" key="14">
    <source>
        <dbReference type="ARBA" id="ARBA00023038"/>
    </source>
</evidence>
<evidence type="ECO:0000313" key="21">
    <source>
        <dbReference type="Ensembl" id="ENSAOCP00000009543.2"/>
    </source>
</evidence>
<dbReference type="InterPro" id="IPR036188">
    <property type="entry name" value="FAD/NAD-bd_sf"/>
</dbReference>
<dbReference type="PROSITE" id="PS50023">
    <property type="entry name" value="LIM_DOMAIN_2"/>
    <property type="match status" value="1"/>
</dbReference>
<dbReference type="GeneTree" id="ENSGT00940000158780"/>
<dbReference type="Pfam" id="PF01494">
    <property type="entry name" value="FAD_binding_3"/>
    <property type="match status" value="1"/>
</dbReference>
<dbReference type="Pfam" id="PF00412">
    <property type="entry name" value="LIM"/>
    <property type="match status" value="1"/>
</dbReference>
<evidence type="ECO:0000256" key="4">
    <source>
        <dbReference type="ARBA" id="ARBA00008223"/>
    </source>
</evidence>
<dbReference type="GO" id="GO:0005737">
    <property type="term" value="C:cytoplasm"/>
    <property type="evidence" value="ECO:0007669"/>
    <property type="project" value="UniProtKB-SubCell"/>
</dbReference>
<evidence type="ECO:0000256" key="6">
    <source>
        <dbReference type="ARBA" id="ARBA00022490"/>
    </source>
</evidence>
<evidence type="ECO:0000256" key="3">
    <source>
        <dbReference type="ARBA" id="ARBA00004496"/>
    </source>
</evidence>
<dbReference type="FunFam" id="3.50.50.60:FF:000004">
    <property type="entry name" value="protein-methionine sulfoxide oxidase MICAL2 isoform X1"/>
    <property type="match status" value="1"/>
</dbReference>
<evidence type="ECO:0000313" key="22">
    <source>
        <dbReference type="Proteomes" id="UP001501940"/>
    </source>
</evidence>
<evidence type="ECO:0000256" key="15">
    <source>
        <dbReference type="ARBA" id="ARBA00023203"/>
    </source>
</evidence>
<evidence type="ECO:0000256" key="1">
    <source>
        <dbReference type="ARBA" id="ARBA00001974"/>
    </source>
</evidence>
<keyword evidence="16" id="KW-0539">Nucleus</keyword>
<dbReference type="InterPro" id="IPR050540">
    <property type="entry name" value="F-actin_Monoox_Mical"/>
</dbReference>
<evidence type="ECO:0000256" key="16">
    <source>
        <dbReference type="ARBA" id="ARBA00023242"/>
    </source>
</evidence>
<keyword evidence="14 18" id="KW-0440">LIM domain</keyword>
<dbReference type="SMART" id="SM00132">
    <property type="entry name" value="LIM"/>
    <property type="match status" value="1"/>
</dbReference>
<evidence type="ECO:0000256" key="8">
    <source>
        <dbReference type="ARBA" id="ARBA00022723"/>
    </source>
</evidence>
<keyword evidence="7" id="KW-0285">Flavoprotein</keyword>
<keyword evidence="15" id="KW-0009">Actin-binding</keyword>
<evidence type="ECO:0000256" key="17">
    <source>
        <dbReference type="ARBA" id="ARBA00049522"/>
    </source>
</evidence>
<evidence type="ECO:0000259" key="20">
    <source>
        <dbReference type="PROSITE" id="PS50023"/>
    </source>
</evidence>
<keyword evidence="6" id="KW-0963">Cytoplasm</keyword>
<dbReference type="PANTHER" id="PTHR23167:SF39">
    <property type="entry name" value="[F-ACTIN]-MONOOXYGENASE MICAL2"/>
    <property type="match status" value="1"/>
</dbReference>
<evidence type="ECO:0000256" key="11">
    <source>
        <dbReference type="ARBA" id="ARBA00022857"/>
    </source>
</evidence>
<dbReference type="GO" id="GO:0071949">
    <property type="term" value="F:FAD binding"/>
    <property type="evidence" value="ECO:0007669"/>
    <property type="project" value="InterPro"/>
</dbReference>
<reference evidence="21 22" key="1">
    <citation type="submission" date="2022-01" db="EMBL/GenBank/DDBJ databases">
        <title>A chromosome-scale genome assembly of the false clownfish, Amphiprion ocellaris.</title>
        <authorList>
            <person name="Ryu T."/>
        </authorList>
    </citation>
    <scope>NUCLEOTIDE SEQUENCE [LARGE SCALE GENOMIC DNA]</scope>
</reference>
<dbReference type="InterPro" id="IPR001715">
    <property type="entry name" value="CH_dom"/>
</dbReference>
<keyword evidence="8 18" id="KW-0479">Metal-binding</keyword>
<dbReference type="PROSITE" id="PS50021">
    <property type="entry name" value="CH"/>
    <property type="match status" value="1"/>
</dbReference>
<dbReference type="OMA" id="HIAHRLI"/>
<dbReference type="SMART" id="SM00033">
    <property type="entry name" value="CH"/>
    <property type="match status" value="1"/>
</dbReference>
<reference evidence="21" key="2">
    <citation type="submission" date="2025-08" db="UniProtKB">
        <authorList>
            <consortium name="Ensembl"/>
        </authorList>
    </citation>
    <scope>IDENTIFICATION</scope>
</reference>
<dbReference type="Ensembl" id="ENSAOCT00000016302.2">
    <property type="protein sequence ID" value="ENSAOCP00000009543.2"/>
    <property type="gene ID" value="ENSAOCG00000013732.2"/>
</dbReference>
<dbReference type="PRINTS" id="PR00420">
    <property type="entry name" value="RNGMNOXGNASE"/>
</dbReference>
<dbReference type="InterPro" id="IPR057494">
    <property type="entry name" value="Rossman_Mical"/>
</dbReference>
<dbReference type="GO" id="GO:0046872">
    <property type="term" value="F:metal ion binding"/>
    <property type="evidence" value="ECO:0007669"/>
    <property type="project" value="UniProtKB-KW"/>
</dbReference>
<dbReference type="GO" id="GO:0005634">
    <property type="term" value="C:nucleus"/>
    <property type="evidence" value="ECO:0007669"/>
    <property type="project" value="UniProtKB-SubCell"/>
</dbReference>
<dbReference type="Gene3D" id="1.10.418.10">
    <property type="entry name" value="Calponin-like domain"/>
    <property type="match status" value="1"/>
</dbReference>
<dbReference type="Pfam" id="PF25413">
    <property type="entry name" value="Rossman_Mical"/>
    <property type="match status" value="1"/>
</dbReference>
<proteinExistence type="inferred from homology"/>
<dbReference type="SUPFAM" id="SSF57716">
    <property type="entry name" value="Glucocorticoid receptor-like (DNA-binding domain)"/>
    <property type="match status" value="1"/>
</dbReference>
<feature type="domain" description="LIM zinc-binding" evidence="20">
    <location>
        <begin position="679"/>
        <end position="740"/>
    </location>
</feature>
<accession>A0A3Q1B7P7</accession>
<comment type="catalytic activity">
    <reaction evidence="17">
        <text>L-methionyl-[F-actin] + NADPH + O2 + H(+) = L-methionyl-(R)-S-oxide-[F-actin] + NADP(+) + H2O</text>
        <dbReference type="Rhea" id="RHEA:51308"/>
        <dbReference type="Rhea" id="RHEA-COMP:12953"/>
        <dbReference type="Rhea" id="RHEA-COMP:12956"/>
        <dbReference type="ChEBI" id="CHEBI:15377"/>
        <dbReference type="ChEBI" id="CHEBI:15378"/>
        <dbReference type="ChEBI" id="CHEBI:15379"/>
        <dbReference type="ChEBI" id="CHEBI:16044"/>
        <dbReference type="ChEBI" id="CHEBI:45764"/>
        <dbReference type="ChEBI" id="CHEBI:57783"/>
        <dbReference type="ChEBI" id="CHEBI:58349"/>
        <dbReference type="EC" id="1.14.13.225"/>
    </reaction>
</comment>
<dbReference type="Gene3D" id="3.50.50.60">
    <property type="entry name" value="FAD/NAD(P)-binding domain"/>
    <property type="match status" value="1"/>
</dbReference>
<sequence length="878" mass="98727">MGETEEDNVGKLFESFFQASTCKGTLQAFNVLCRRLDLDPADHSTFYSSLKAKVTSWKAKALWSKLDKRMSHKEYKKGQACVGTKCLIIGGGPCGLRTAIELALMGAKVVVIEKRDSFSRNNVLHLWPYTIHDLRGLGAKKFYGKFCAGAIDHISIQQLQLILLKVALIVAVEFHINVEFVKLLEPPEDQENEGVGWRAAIRPADHPVANFEFDVVVGADGRRNTLEGFKRKEFRGKLAIAITANFINRNTTAEAKVEEISGVAFIFNQKFFLDLKEETGIDLENIVYYKDNTHYFVMTAKKQSLLDKGIVINDYTDTQMLLSSENVNQEALLCYAREAADFGTNYQLPTLDFAMNHLGQPDVAMFDFTSMYASENAALVRERFGHQLLVALVGDSLLEPFWPMGTGCARGFLAAFDTAWMVKSWAQGRTVLEVLAERESIYRLLPQTTPENIAKNFDQYTIDPGTRYPNLNSSCVRPHQVRHLYISGELHSCSLERAATIRRPVNLSRRESEIRPARLLTWCQKQTEGYRNVTVTDLTSSWKSGIALCALIHRFKPQLIDFDSLNDEDFAANLQLAFDISEREFGIRPFASAKELSDDEELDKTKMIAYLSKFYELFRGTPLPASGAPLDFTLNGSSVRDGRDPKENKVRSMATQLLAKFESTPNYTVLRRVFPQSGDKCHLCEKRVYMVERVCAEGLYFHRECFRCSTCSSALRQGAQAFHSEEGTCLQTDEPHIKYTVQTLALTFNRSGVQEESAADEESSQTSCPTDLHSAAASGSFSSFIRKKLSGPLSVTRAVCNAPSYLSQRVRSAAQAFVGHLRDNAQDYAFLYELLSMSLPLLFVLQEVLLQMSMEADGPSSFQPLLLWLQEHIAHRLI</sequence>
<dbReference type="SUPFAM" id="SSF47576">
    <property type="entry name" value="Calponin-homology domain, CH-domain"/>
    <property type="match status" value="1"/>
</dbReference>
<keyword evidence="13" id="KW-0503">Monooxygenase</keyword>
<reference evidence="21" key="3">
    <citation type="submission" date="2025-09" db="UniProtKB">
        <authorList>
            <consortium name="Ensembl"/>
        </authorList>
    </citation>
    <scope>IDENTIFICATION</scope>
</reference>
<keyword evidence="10 18" id="KW-0862">Zinc</keyword>
<evidence type="ECO:0000256" key="5">
    <source>
        <dbReference type="ARBA" id="ARBA00012709"/>
    </source>
</evidence>
<evidence type="ECO:0000259" key="19">
    <source>
        <dbReference type="PROSITE" id="PS50021"/>
    </source>
</evidence>
<dbReference type="Gene3D" id="2.10.110.10">
    <property type="entry name" value="Cysteine Rich Protein"/>
    <property type="match status" value="1"/>
</dbReference>
<comment type="subcellular location">
    <subcellularLocation>
        <location evidence="3">Cytoplasm</location>
    </subcellularLocation>
    <subcellularLocation>
        <location evidence="2">Nucleus</location>
    </subcellularLocation>
</comment>
<dbReference type="PANTHER" id="PTHR23167">
    <property type="entry name" value="CALPONIN HOMOLOGY DOMAIN-CONTAINING PROTEIN DDB_G0272472-RELATED"/>
    <property type="match status" value="1"/>
</dbReference>
<dbReference type="InterPro" id="IPR002938">
    <property type="entry name" value="FAD-bd"/>
</dbReference>
<dbReference type="GO" id="GO:0003779">
    <property type="term" value="F:actin binding"/>
    <property type="evidence" value="ECO:0007669"/>
    <property type="project" value="UniProtKB-KW"/>
</dbReference>
<dbReference type="InterPro" id="IPR001781">
    <property type="entry name" value="Znf_LIM"/>
</dbReference>
<dbReference type="GO" id="GO:0120501">
    <property type="term" value="F:F-actin monooxygenase activity"/>
    <property type="evidence" value="ECO:0007669"/>
    <property type="project" value="UniProtKB-EC"/>
</dbReference>
<evidence type="ECO:0000256" key="10">
    <source>
        <dbReference type="ARBA" id="ARBA00022833"/>
    </source>
</evidence>
<keyword evidence="11" id="KW-0521">NADP</keyword>
<organism evidence="21 22">
    <name type="scientific">Amphiprion ocellaris</name>
    <name type="common">Clown anemonefish</name>
    <dbReference type="NCBI Taxonomy" id="80972"/>
    <lineage>
        <taxon>Eukaryota</taxon>
        <taxon>Metazoa</taxon>
        <taxon>Chordata</taxon>
        <taxon>Craniata</taxon>
        <taxon>Vertebrata</taxon>
        <taxon>Euteleostomi</taxon>
        <taxon>Actinopterygii</taxon>
        <taxon>Neopterygii</taxon>
        <taxon>Teleostei</taxon>
        <taxon>Neoteleostei</taxon>
        <taxon>Acanthomorphata</taxon>
        <taxon>Ovalentaria</taxon>
        <taxon>Pomacentridae</taxon>
        <taxon>Amphiprion</taxon>
    </lineage>
</organism>
<keyword evidence="22" id="KW-1185">Reference proteome</keyword>
<name>A0A3Q1B7P7_AMPOC</name>
<dbReference type="EC" id="1.14.13.225" evidence="5"/>
<evidence type="ECO:0000256" key="2">
    <source>
        <dbReference type="ARBA" id="ARBA00004123"/>
    </source>
</evidence>
<evidence type="ECO:0000256" key="18">
    <source>
        <dbReference type="PROSITE-ProRule" id="PRU00125"/>
    </source>
</evidence>
<keyword evidence="12" id="KW-0560">Oxidoreductase</keyword>
<dbReference type="PROSITE" id="PS00478">
    <property type="entry name" value="LIM_DOMAIN_1"/>
    <property type="match status" value="1"/>
</dbReference>
<keyword evidence="9" id="KW-0274">FAD</keyword>
<comment type="similarity">
    <text evidence="4">Belongs to the Mical family.</text>
</comment>